<dbReference type="EMBL" id="JAVRHM010000009">
    <property type="protein sequence ID" value="MDT0690068.1"/>
    <property type="molecule type" value="Genomic_DNA"/>
</dbReference>
<keyword evidence="2" id="KW-1185">Reference proteome</keyword>
<evidence type="ECO:0000313" key="1">
    <source>
        <dbReference type="EMBL" id="MDT0690068.1"/>
    </source>
</evidence>
<proteinExistence type="predicted"/>
<accession>A0ABU3E243</accession>
<sequence>METSPESFYSSYIKEYHEVKANYLFTLLNDIEKTNENLKCKELIKEDVSLSLTNNTKFILQTDLRQNYFHCIETFFEFFFAFLPNNEIVPDNSKIVRQLVKANWQKNYKRIEQIANGKMKLNFLDQEIEDIEHNVTIGHYLFYPGTYAKGKFDNNWYQMVSESIENIKNVIKILASDFCPRDEYNAYKHTMRAYPNYQSLHLLDLETKEEKLSFDISNSISFQIYNDKEKETIVNTKMLDPQRDFDMTKQCSRLIHNMVELRNVMFNRNQKNGNNKVAILLFGEDNVAESSKHNVDIQDLSFSTKIV</sequence>
<organism evidence="1 2">
    <name type="scientific">Autumnicola patrickiae</name>
    <dbReference type="NCBI Taxonomy" id="3075591"/>
    <lineage>
        <taxon>Bacteria</taxon>
        <taxon>Pseudomonadati</taxon>
        <taxon>Bacteroidota</taxon>
        <taxon>Flavobacteriia</taxon>
        <taxon>Flavobacteriales</taxon>
        <taxon>Flavobacteriaceae</taxon>
        <taxon>Autumnicola</taxon>
    </lineage>
</organism>
<evidence type="ECO:0000313" key="2">
    <source>
        <dbReference type="Proteomes" id="UP001261624"/>
    </source>
</evidence>
<name>A0ABU3E243_9FLAO</name>
<dbReference type="Proteomes" id="UP001261624">
    <property type="component" value="Unassembled WGS sequence"/>
</dbReference>
<dbReference type="RefSeq" id="WP_311684199.1">
    <property type="nucleotide sequence ID" value="NZ_JAVRHM010000009.1"/>
</dbReference>
<protein>
    <submittedName>
        <fullName evidence="1">Uncharacterized protein</fullName>
    </submittedName>
</protein>
<gene>
    <name evidence="1" type="ORF">RM549_09755</name>
</gene>
<reference evidence="1 2" key="1">
    <citation type="submission" date="2023-09" db="EMBL/GenBank/DDBJ databases">
        <authorList>
            <person name="Rey-Velasco X."/>
        </authorList>
    </citation>
    <scope>NUCLEOTIDE SEQUENCE [LARGE SCALE GENOMIC DNA]</scope>
    <source>
        <strain evidence="1 2">F188</strain>
    </source>
</reference>
<comment type="caution">
    <text evidence="1">The sequence shown here is derived from an EMBL/GenBank/DDBJ whole genome shotgun (WGS) entry which is preliminary data.</text>
</comment>